<dbReference type="PANTHER" id="PTHR30570">
    <property type="entry name" value="PERIPLASMIC PHOSPHATE BINDING COMPONENT OF PHOSPHATE ABC TRANSPORTER"/>
    <property type="match status" value="1"/>
</dbReference>
<dbReference type="InterPro" id="IPR050811">
    <property type="entry name" value="Phosphate_ABC_transporter"/>
</dbReference>
<evidence type="ECO:0000313" key="5">
    <source>
        <dbReference type="Proteomes" id="UP000644147"/>
    </source>
</evidence>
<dbReference type="InterPro" id="IPR024370">
    <property type="entry name" value="PBP_domain"/>
</dbReference>
<evidence type="ECO:0000313" key="4">
    <source>
        <dbReference type="EMBL" id="MBK0404407.1"/>
    </source>
</evidence>
<dbReference type="Pfam" id="PF12849">
    <property type="entry name" value="PBP_like_2"/>
    <property type="match status" value="1"/>
</dbReference>
<name>A0ABS1C5E3_9BACT</name>
<evidence type="ECO:0000256" key="2">
    <source>
        <dbReference type="SAM" id="SignalP"/>
    </source>
</evidence>
<dbReference type="PANTHER" id="PTHR30570:SF1">
    <property type="entry name" value="PHOSPHATE-BINDING PROTEIN PSTS"/>
    <property type="match status" value="1"/>
</dbReference>
<dbReference type="PROSITE" id="PS51257">
    <property type="entry name" value="PROKAR_LIPOPROTEIN"/>
    <property type="match status" value="1"/>
</dbReference>
<accession>A0ABS1C5E3</accession>
<feature type="domain" description="PBP" evidence="3">
    <location>
        <begin position="33"/>
        <end position="293"/>
    </location>
</feature>
<dbReference type="SUPFAM" id="SSF53850">
    <property type="entry name" value="Periplasmic binding protein-like II"/>
    <property type="match status" value="1"/>
</dbReference>
<dbReference type="Gene3D" id="3.40.190.10">
    <property type="entry name" value="Periplasmic binding protein-like II"/>
    <property type="match status" value="2"/>
</dbReference>
<evidence type="ECO:0000256" key="1">
    <source>
        <dbReference type="ARBA" id="ARBA00022729"/>
    </source>
</evidence>
<feature type="signal peptide" evidence="2">
    <location>
        <begin position="1"/>
        <end position="27"/>
    </location>
</feature>
<reference evidence="4 5" key="1">
    <citation type="submission" date="2020-12" db="EMBL/GenBank/DDBJ databases">
        <title>Bacterial novel species Adhaeribacter sp. BT258 isolated from soil.</title>
        <authorList>
            <person name="Jung H.-Y."/>
        </authorList>
    </citation>
    <scope>NUCLEOTIDE SEQUENCE [LARGE SCALE GENOMIC DNA]</scope>
    <source>
        <strain evidence="4 5">BT258</strain>
    </source>
</reference>
<gene>
    <name evidence="4" type="ORF">I5M27_15520</name>
</gene>
<comment type="caution">
    <text evidence="4">The sequence shown here is derived from an EMBL/GenBank/DDBJ whole genome shotgun (WGS) entry which is preliminary data.</text>
</comment>
<organism evidence="4 5">
    <name type="scientific">Adhaeribacter terrigena</name>
    <dbReference type="NCBI Taxonomy" id="2793070"/>
    <lineage>
        <taxon>Bacteria</taxon>
        <taxon>Pseudomonadati</taxon>
        <taxon>Bacteroidota</taxon>
        <taxon>Cytophagia</taxon>
        <taxon>Cytophagales</taxon>
        <taxon>Hymenobacteraceae</taxon>
        <taxon>Adhaeribacter</taxon>
    </lineage>
</organism>
<feature type="chain" id="PRO_5045519621" evidence="2">
    <location>
        <begin position="28"/>
        <end position="317"/>
    </location>
</feature>
<dbReference type="Proteomes" id="UP000644147">
    <property type="component" value="Unassembled WGS sequence"/>
</dbReference>
<keyword evidence="5" id="KW-1185">Reference proteome</keyword>
<keyword evidence="1 2" id="KW-0732">Signal</keyword>
<dbReference type="RefSeq" id="WP_200507249.1">
    <property type="nucleotide sequence ID" value="NZ_JAEHFX010000009.1"/>
</dbReference>
<protein>
    <submittedName>
        <fullName evidence="4">Substrate-binding domain-containing protein</fullName>
    </submittedName>
</protein>
<dbReference type="EMBL" id="JAEHFX010000009">
    <property type="protein sequence ID" value="MBK0404407.1"/>
    <property type="molecule type" value="Genomic_DNA"/>
</dbReference>
<proteinExistence type="predicted"/>
<sequence length="317" mass="34206">MKNIKAIRALLLTGGLFTVLLSSCNQSGNKGPSDTPTSGSIKISVDETFKPIIETQLNVFHKLYKNAKINATYAAESEAIKALLQDSARLAIVSRTLTPSETQVFEKAQITPRVTKIATDGIALILHPENTDTLLSLPQLREIFSGKAASWKQVNPASKLGNIAIVFDNANSSTARFVRDSITNKAPLPATAYASKSIPAVIDYVTENKNAIGVIGANWISDFDDSTAVGFINKVKVVAVSREHNPANPDSYVQPYQAYLVQKSYPLFREVYIISREARAGLGTGFVSFSAGDKGQRIVLKAGLAPARGVVRLVEVK</sequence>
<evidence type="ECO:0000259" key="3">
    <source>
        <dbReference type="Pfam" id="PF12849"/>
    </source>
</evidence>